<dbReference type="AlphaFoldDB" id="Q0FXI1"/>
<organism evidence="1 2">
    <name type="scientific">Fulvimarina pelagi HTCC2506</name>
    <dbReference type="NCBI Taxonomy" id="314231"/>
    <lineage>
        <taxon>Bacteria</taxon>
        <taxon>Pseudomonadati</taxon>
        <taxon>Pseudomonadota</taxon>
        <taxon>Alphaproteobacteria</taxon>
        <taxon>Hyphomicrobiales</taxon>
        <taxon>Aurantimonadaceae</taxon>
        <taxon>Fulvimarina</taxon>
    </lineage>
</organism>
<dbReference type="HOGENOM" id="CLU_044682_0_0_5"/>
<proteinExistence type="predicted"/>
<name>Q0FXI1_9HYPH</name>
<accession>Q0FXI1</accession>
<comment type="caution">
    <text evidence="1">The sequence shown here is derived from an EMBL/GenBank/DDBJ whole genome shotgun (WGS) entry which is preliminary data.</text>
</comment>
<evidence type="ECO:0000313" key="1">
    <source>
        <dbReference type="EMBL" id="EAU39669.1"/>
    </source>
</evidence>
<evidence type="ECO:0000313" key="2">
    <source>
        <dbReference type="Proteomes" id="UP000004310"/>
    </source>
</evidence>
<dbReference type="Proteomes" id="UP000004310">
    <property type="component" value="Unassembled WGS sequence"/>
</dbReference>
<dbReference type="STRING" id="217511.GCA_001463845_02285"/>
<keyword evidence="2" id="KW-1185">Reference proteome</keyword>
<dbReference type="EMBL" id="AATP01000014">
    <property type="protein sequence ID" value="EAU39669.1"/>
    <property type="molecule type" value="Genomic_DNA"/>
</dbReference>
<reference evidence="1 2" key="1">
    <citation type="journal article" date="2010" name="J. Bacteriol.">
        <title>Genome sequence of Fulvimarina pelagi HTCC2506T, a Mn(II)-oxidizing alphaproteobacterium possessing an aerobic anoxygenic photosynthetic gene cluster and Xanthorhodopsin.</title>
        <authorList>
            <person name="Kang I."/>
            <person name="Oh H.M."/>
            <person name="Lim S.I."/>
            <person name="Ferriera S."/>
            <person name="Giovannoni S.J."/>
            <person name="Cho J.C."/>
        </authorList>
    </citation>
    <scope>NUCLEOTIDE SEQUENCE [LARGE SCALE GENOMIC DNA]</scope>
    <source>
        <strain evidence="1 2">HTCC2506</strain>
    </source>
</reference>
<protein>
    <submittedName>
        <fullName evidence="1">Uncharacterized protein</fullName>
    </submittedName>
</protein>
<dbReference type="Pfam" id="PF21810">
    <property type="entry name" value="DUF6880"/>
    <property type="match status" value="1"/>
</dbReference>
<dbReference type="RefSeq" id="WP_007065502.1">
    <property type="nucleotide sequence ID" value="NZ_DS022272.1"/>
</dbReference>
<sequence>MASRTTLNAANLEALGAVRLAALLIEISTGDANAKRRLRLELAHEASPQSAAHEIRKRLTAIANAKSRVGWRKRKNLVKDLEGQRHAIVDKLGASDPAEALDLLWRYLALANGIFERTEDGSGTVMAEFGKAVDDLVTLAARLGPPPDALAGQVFAALTENEHGQFDDLIEKLAPVLGSKGQAALKSKIIDWANEPVDREPDEDRRIVAYSLDGPMYEDEFQSFSKRHRSDTALRAIADAKGDVNDFVAHHSEMERRVPSVAAEIAARLSAAGRPKEALEALVAVLETPEEIVTDFIEPEWEAAYVAALEASGRSDEAQAFRWLCFEKRLDVPMLKAYIARLPDFEDVETEAKVLASVGEREDPHDALGFFVEWPDLKRAADLVVDPERAWNGDLYYLLTPASERLAPSHPLASTRLLRAMIDFTLDEGKSSRYKHAARHLGECERLAAEIAEFGFMEDHAAYAARLRQGHGRKRGFWNRVKD</sequence>
<gene>
    <name evidence="1" type="ORF">FP2506_01768</name>
</gene>
<dbReference type="InterPro" id="IPR049245">
    <property type="entry name" value="DUF6880"/>
</dbReference>
<dbReference type="eggNOG" id="COG3118">
    <property type="taxonomic scope" value="Bacteria"/>
</dbReference>